<gene>
    <name evidence="1" type="ORF">QAD02_006141</name>
</gene>
<reference evidence="1" key="1">
    <citation type="submission" date="2023-04" db="EMBL/GenBank/DDBJ databases">
        <title>A chromosome-level genome assembly of the parasitoid wasp Eretmocerus hayati.</title>
        <authorList>
            <person name="Zhong Y."/>
            <person name="Liu S."/>
            <person name="Liu Y."/>
        </authorList>
    </citation>
    <scope>NUCLEOTIDE SEQUENCE</scope>
    <source>
        <strain evidence="1">ZJU_SS_LIU_2023</strain>
    </source>
</reference>
<proteinExistence type="predicted"/>
<evidence type="ECO:0000313" key="1">
    <source>
        <dbReference type="EMBL" id="KAJ8664479.1"/>
    </source>
</evidence>
<organism evidence="1 2">
    <name type="scientific">Eretmocerus hayati</name>
    <dbReference type="NCBI Taxonomy" id="131215"/>
    <lineage>
        <taxon>Eukaryota</taxon>
        <taxon>Metazoa</taxon>
        <taxon>Ecdysozoa</taxon>
        <taxon>Arthropoda</taxon>
        <taxon>Hexapoda</taxon>
        <taxon>Insecta</taxon>
        <taxon>Pterygota</taxon>
        <taxon>Neoptera</taxon>
        <taxon>Endopterygota</taxon>
        <taxon>Hymenoptera</taxon>
        <taxon>Apocrita</taxon>
        <taxon>Proctotrupomorpha</taxon>
        <taxon>Chalcidoidea</taxon>
        <taxon>Aphelinidae</taxon>
        <taxon>Aphelininae</taxon>
        <taxon>Eretmocerus</taxon>
    </lineage>
</organism>
<evidence type="ECO:0000313" key="2">
    <source>
        <dbReference type="Proteomes" id="UP001239111"/>
    </source>
</evidence>
<dbReference type="EMBL" id="CM056744">
    <property type="protein sequence ID" value="KAJ8664479.1"/>
    <property type="molecule type" value="Genomic_DNA"/>
</dbReference>
<protein>
    <submittedName>
        <fullName evidence="1">Uncharacterized protein</fullName>
    </submittedName>
</protein>
<keyword evidence="2" id="KW-1185">Reference proteome</keyword>
<name>A0ACC2N057_9HYME</name>
<sequence>MLRPNNREQEAAELDRRFEETLARLKPYLLQRSPGSSAKLCRQWLVRLNKAHNQRHVRNQYALELCKQLIAGRNSPLRAPFDKPPPSHNVQLVPIASPQIGVQRPVTSSSCNEFTETSVSPREHQRLSWANARRSRSLRRGFSASAAGPHEPHFVGNSNLRRSFDAHSSSPGRTPDDDDEDQMGVNNLAHGPVRCRTEQDNRCDTRLLLTYRERLETLSNIVEELEAQNEKLRQKITYYQSISVSDETPQLHSRIRQLMAEITGLKKKLKDVYELKEIMLENHNELVEQYKSKLTAQFNKVKQQLENARGDNQNLKAELAKAEQKLKQLCQEKEEVAKSNDENWEEKFGKMQAEYERTLKEKEEQIRKKDEVVRQKESELAEKLEQIGALSEKIKELQQLINVKPQEDESLQSVLVDQFKTLRDELSTMKSCIELVSKKQDETLDKDMSSMKKSLTRLEKSTLRAQHEYEKKIYHILKEKEREIATLQAMLTDQQDFKPLETTDDKLNLSCETGTTHHHVHHGSFNDKYKQILNSLEITADHQRCKYYKRLAFLENTIGRLHRTH</sequence>
<accession>A0ACC2N057</accession>
<comment type="caution">
    <text evidence="1">The sequence shown here is derived from an EMBL/GenBank/DDBJ whole genome shotgun (WGS) entry which is preliminary data.</text>
</comment>
<dbReference type="Proteomes" id="UP001239111">
    <property type="component" value="Chromosome 4"/>
</dbReference>